<protein>
    <submittedName>
        <fullName evidence="1">Uncharacterized protein</fullName>
    </submittedName>
</protein>
<comment type="caution">
    <text evidence="1">The sequence shown here is derived from an EMBL/GenBank/DDBJ whole genome shotgun (WGS) entry which is preliminary data.</text>
</comment>
<accession>A0A0F8Y7C5</accession>
<dbReference type="EMBL" id="LAZR01058606">
    <property type="protein sequence ID" value="KKK69525.1"/>
    <property type="molecule type" value="Genomic_DNA"/>
</dbReference>
<dbReference type="AlphaFoldDB" id="A0A0F8Y7C5"/>
<reference evidence="1" key="1">
    <citation type="journal article" date="2015" name="Nature">
        <title>Complex archaea that bridge the gap between prokaryotes and eukaryotes.</title>
        <authorList>
            <person name="Spang A."/>
            <person name="Saw J.H."/>
            <person name="Jorgensen S.L."/>
            <person name="Zaremba-Niedzwiedzka K."/>
            <person name="Martijn J."/>
            <person name="Lind A.E."/>
            <person name="van Eijk R."/>
            <person name="Schleper C."/>
            <person name="Guy L."/>
            <person name="Ettema T.J."/>
        </authorList>
    </citation>
    <scope>NUCLEOTIDE SEQUENCE</scope>
</reference>
<evidence type="ECO:0000313" key="1">
    <source>
        <dbReference type="EMBL" id="KKK69525.1"/>
    </source>
</evidence>
<gene>
    <name evidence="1" type="ORF">LCGC14_2933150</name>
</gene>
<organism evidence="1">
    <name type="scientific">marine sediment metagenome</name>
    <dbReference type="NCBI Taxonomy" id="412755"/>
    <lineage>
        <taxon>unclassified sequences</taxon>
        <taxon>metagenomes</taxon>
        <taxon>ecological metagenomes</taxon>
    </lineage>
</organism>
<proteinExistence type="predicted"/>
<sequence>CVTGKEINFCRNDVTLVTLTQLTSLVDNSMVDTLHRHSELSASDGSPDAVFAIDATGNVRFFDSGNNPTFNIGDSGSGGNFGFMRWVSATDTLNLGTTVGGTFNDQITLLESGNVGIGTIIPATKFQTVGAARFGDQATNYLAVSATGDLSFVGSATVWNDIYFPMSSGRIGGANQPTWGAFQGNIYEYTFAINDYIHLPSGEILHSYKEGSDLKIHVHIVTNGTEGIDTQVNYEVEYTIGDIDEVISAATVITSGNTTIASGTTDRTHKRIEIGTITGTNLLSMSTIKMRFRRIARVGGTADPAADPFVIMVGIHIEEDTVGSRTEGDK</sequence>
<name>A0A0F8Y7C5_9ZZZZ</name>
<feature type="non-terminal residue" evidence="1">
    <location>
        <position position="1"/>
    </location>
</feature>